<evidence type="ECO:0000256" key="1">
    <source>
        <dbReference type="SAM" id="Phobius"/>
    </source>
</evidence>
<name>A0A8J3BCM6_9BACI</name>
<accession>A0A8J3BCM6</accession>
<proteinExistence type="predicted"/>
<reference evidence="2" key="2">
    <citation type="submission" date="2020-09" db="EMBL/GenBank/DDBJ databases">
        <authorList>
            <person name="Sun Q."/>
            <person name="Ohkuma M."/>
        </authorList>
    </citation>
    <scope>NUCLEOTIDE SEQUENCE</scope>
    <source>
        <strain evidence="2">JCM 14719</strain>
    </source>
</reference>
<keyword evidence="3" id="KW-1185">Reference proteome</keyword>
<protein>
    <submittedName>
        <fullName evidence="2">Uncharacterized protein</fullName>
    </submittedName>
</protein>
<evidence type="ECO:0000313" key="2">
    <source>
        <dbReference type="EMBL" id="GGJ98173.1"/>
    </source>
</evidence>
<comment type="caution">
    <text evidence="2">The sequence shown here is derived from an EMBL/GenBank/DDBJ whole genome shotgun (WGS) entry which is preliminary data.</text>
</comment>
<keyword evidence="1" id="KW-1133">Transmembrane helix</keyword>
<evidence type="ECO:0000313" key="3">
    <source>
        <dbReference type="Proteomes" id="UP000637720"/>
    </source>
</evidence>
<keyword evidence="1" id="KW-0472">Membrane</keyword>
<reference evidence="2" key="1">
    <citation type="journal article" date="2014" name="Int. J. Syst. Evol. Microbiol.">
        <title>Complete genome sequence of Corynebacterium casei LMG S-19264T (=DSM 44701T), isolated from a smear-ripened cheese.</title>
        <authorList>
            <consortium name="US DOE Joint Genome Institute (JGI-PGF)"/>
            <person name="Walter F."/>
            <person name="Albersmeier A."/>
            <person name="Kalinowski J."/>
            <person name="Ruckert C."/>
        </authorList>
    </citation>
    <scope>NUCLEOTIDE SEQUENCE</scope>
    <source>
        <strain evidence="2">JCM 14719</strain>
    </source>
</reference>
<sequence length="142" mass="16345">MPQPSILREERPTYRLLLRRKNRVMKRSETAAFLVGLVVLGEIVGYGSTAFKVGALGLAVAVLLASPLFWKWWWQPRYVLTPDELVVETRRGRRVIPLEAIAPAYDLPFLYRIDGRETPLPVSDAFLDALEEQLARRSNRRR</sequence>
<dbReference type="Proteomes" id="UP000637720">
    <property type="component" value="Unassembled WGS sequence"/>
</dbReference>
<feature type="transmembrane region" description="Helical" evidence="1">
    <location>
        <begin position="30"/>
        <end position="47"/>
    </location>
</feature>
<dbReference type="EMBL" id="BMOF01000015">
    <property type="protein sequence ID" value="GGJ98173.1"/>
    <property type="molecule type" value="Genomic_DNA"/>
</dbReference>
<gene>
    <name evidence="2" type="ORF">GCM10007043_10120</name>
</gene>
<organism evidence="2 3">
    <name type="scientific">Calditerricola satsumensis</name>
    <dbReference type="NCBI Taxonomy" id="373054"/>
    <lineage>
        <taxon>Bacteria</taxon>
        <taxon>Bacillati</taxon>
        <taxon>Bacillota</taxon>
        <taxon>Bacilli</taxon>
        <taxon>Bacillales</taxon>
        <taxon>Bacillaceae</taxon>
        <taxon>Calditerricola</taxon>
    </lineage>
</organism>
<dbReference type="AlphaFoldDB" id="A0A8J3BCM6"/>
<feature type="transmembrane region" description="Helical" evidence="1">
    <location>
        <begin position="53"/>
        <end position="70"/>
    </location>
</feature>
<keyword evidence="1" id="KW-0812">Transmembrane</keyword>